<dbReference type="PANTHER" id="PTHR43044:SF1">
    <property type="entry name" value="QUINOL:CYTOCHROME C OXIDOREDUCTASE QUINONE-BINDING SUBUNIT 2"/>
    <property type="match status" value="1"/>
</dbReference>
<accession>A0A399T2K2</accession>
<evidence type="ECO:0000256" key="1">
    <source>
        <dbReference type="SAM" id="Phobius"/>
    </source>
</evidence>
<keyword evidence="1" id="KW-1133">Transmembrane helix</keyword>
<feature type="transmembrane region" description="Helical" evidence="1">
    <location>
        <begin position="83"/>
        <end position="102"/>
    </location>
</feature>
<dbReference type="Proteomes" id="UP000265926">
    <property type="component" value="Unassembled WGS sequence"/>
</dbReference>
<dbReference type="OrthoDB" id="140980at2"/>
<feature type="transmembrane region" description="Helical" evidence="1">
    <location>
        <begin position="313"/>
        <end position="332"/>
    </location>
</feature>
<feature type="transmembrane region" description="Helical" evidence="1">
    <location>
        <begin position="167"/>
        <end position="185"/>
    </location>
</feature>
<feature type="transmembrane region" description="Helical" evidence="1">
    <location>
        <begin position="13"/>
        <end position="32"/>
    </location>
</feature>
<dbReference type="AlphaFoldDB" id="A0A399T2K2"/>
<proteinExistence type="predicted"/>
<keyword evidence="3" id="KW-1185">Reference proteome</keyword>
<name>A0A399T2K2_9BACT</name>
<feature type="transmembrane region" description="Helical" evidence="1">
    <location>
        <begin position="344"/>
        <end position="365"/>
    </location>
</feature>
<dbReference type="PANTHER" id="PTHR43044">
    <property type="match status" value="1"/>
</dbReference>
<reference evidence="2 3" key="1">
    <citation type="submission" date="2018-08" db="EMBL/GenBank/DDBJ databases">
        <title>Pallidiluteibacterium maritimus gen. nov., sp. nov., isolated from coastal sediment.</title>
        <authorList>
            <person name="Zhou L.Y."/>
        </authorList>
    </citation>
    <scope>NUCLEOTIDE SEQUENCE [LARGE SCALE GENOMIC DNA]</scope>
    <source>
        <strain evidence="2 3">XSD2</strain>
    </source>
</reference>
<feature type="transmembrane region" description="Helical" evidence="1">
    <location>
        <begin position="205"/>
        <end position="223"/>
    </location>
</feature>
<protein>
    <submittedName>
        <fullName evidence="2">Quinol:cytochrome C oxidoreductase</fullName>
    </submittedName>
</protein>
<gene>
    <name evidence="2" type="ORF">D1614_04695</name>
</gene>
<evidence type="ECO:0000313" key="2">
    <source>
        <dbReference type="EMBL" id="RIJ50048.1"/>
    </source>
</evidence>
<feature type="transmembrane region" description="Helical" evidence="1">
    <location>
        <begin position="284"/>
        <end position="301"/>
    </location>
</feature>
<feature type="transmembrane region" description="Helical" evidence="1">
    <location>
        <begin position="122"/>
        <end position="146"/>
    </location>
</feature>
<sequence>MEERVVLSKKFKLLTYVLIGIGVLSFALGFVFDAKRTWANYLLNNYYFVSLAVGAAFFGAIQYITQSGWSAMFKRVPEALASYFPYAAGFFVLMYFGMHSIYEWTHDEVVQHDHLLQFKSPYLNIPFFFIRVVVFFALWIIMSRLLRKLSLQEDEHGGMEYFKKSERYSKIFIFIIAFSFSLFGVDMLMSLEPHWYSTLFAGKSFIAGLLHASSIMALIVILLSKQGYYKQLNGSHLHDFTRYIFMASIVWGYFNFAEFMLIWYGNIPEETMWFVKRWEGTYKILFFANIILNWAVPFLVLMPRKSSRSKMIILPVVLLLIIGQYTELYYIIWPATVHEAKFGLLEIGTFLGYAGLFAWVVGTALTKASLVPKNHPYLQESIHHHF</sequence>
<keyword evidence="1" id="KW-0812">Transmembrane</keyword>
<dbReference type="EMBL" id="QWGR01000002">
    <property type="protein sequence ID" value="RIJ50048.1"/>
    <property type="molecule type" value="Genomic_DNA"/>
</dbReference>
<feature type="transmembrane region" description="Helical" evidence="1">
    <location>
        <begin position="243"/>
        <end position="264"/>
    </location>
</feature>
<dbReference type="RefSeq" id="WP_119436735.1">
    <property type="nucleotide sequence ID" value="NZ_QWGR01000002.1"/>
</dbReference>
<evidence type="ECO:0000313" key="3">
    <source>
        <dbReference type="Proteomes" id="UP000265926"/>
    </source>
</evidence>
<keyword evidence="1" id="KW-0472">Membrane</keyword>
<comment type="caution">
    <text evidence="2">The sequence shown here is derived from an EMBL/GenBank/DDBJ whole genome shotgun (WGS) entry which is preliminary data.</text>
</comment>
<feature type="transmembrane region" description="Helical" evidence="1">
    <location>
        <begin position="44"/>
        <end position="63"/>
    </location>
</feature>
<organism evidence="2 3">
    <name type="scientific">Maribellus luteus</name>
    <dbReference type="NCBI Taxonomy" id="2305463"/>
    <lineage>
        <taxon>Bacteria</taxon>
        <taxon>Pseudomonadati</taxon>
        <taxon>Bacteroidota</taxon>
        <taxon>Bacteroidia</taxon>
        <taxon>Marinilabiliales</taxon>
        <taxon>Prolixibacteraceae</taxon>
        <taxon>Maribellus</taxon>
    </lineage>
</organism>